<protein>
    <recommendedName>
        <fullName evidence="6">Pseudouridine synthase</fullName>
        <ecNumber evidence="6">5.4.99.-</ecNumber>
    </recommendedName>
</protein>
<dbReference type="HOGENOM" id="CLU_016902_4_4_3"/>
<organism evidence="8 9">
    <name type="scientific">Coleofasciculus chthonoplastes PCC 7420</name>
    <dbReference type="NCBI Taxonomy" id="118168"/>
    <lineage>
        <taxon>Bacteria</taxon>
        <taxon>Bacillati</taxon>
        <taxon>Cyanobacteriota</taxon>
        <taxon>Cyanophyceae</taxon>
        <taxon>Coleofasciculales</taxon>
        <taxon>Coleofasciculaceae</taxon>
        <taxon>Coleofasciculus</taxon>
    </lineage>
</organism>
<name>B4VYR7_9CYAN</name>
<dbReference type="PANTHER" id="PTHR21600:SF44">
    <property type="entry name" value="RIBOSOMAL LARGE SUBUNIT PSEUDOURIDINE SYNTHASE D"/>
    <property type="match status" value="1"/>
</dbReference>
<dbReference type="CDD" id="cd00165">
    <property type="entry name" value="S4"/>
    <property type="match status" value="1"/>
</dbReference>
<dbReference type="STRING" id="118168.MC7420_3282"/>
<comment type="catalytic activity">
    <reaction evidence="1 6">
        <text>a uridine in RNA = a pseudouridine in RNA</text>
        <dbReference type="Rhea" id="RHEA:48348"/>
        <dbReference type="Rhea" id="RHEA-COMP:12068"/>
        <dbReference type="Rhea" id="RHEA-COMP:12069"/>
        <dbReference type="ChEBI" id="CHEBI:65314"/>
        <dbReference type="ChEBI" id="CHEBI:65315"/>
    </reaction>
</comment>
<dbReference type="AlphaFoldDB" id="B4VYR7"/>
<evidence type="ECO:0000256" key="4">
    <source>
        <dbReference type="PIRSR" id="PIRSR606225-1"/>
    </source>
</evidence>
<evidence type="ECO:0000313" key="8">
    <source>
        <dbReference type="EMBL" id="EDX72836.1"/>
    </source>
</evidence>
<accession>B4VYR7</accession>
<comment type="similarity">
    <text evidence="2 6">Belongs to the pseudouridine synthase RluA family.</text>
</comment>
<dbReference type="Pfam" id="PF00849">
    <property type="entry name" value="PseudoU_synth_2"/>
    <property type="match status" value="1"/>
</dbReference>
<dbReference type="InterPro" id="IPR002942">
    <property type="entry name" value="S4_RNA-bd"/>
</dbReference>
<gene>
    <name evidence="8" type="ORF">MC7420_3282</name>
</gene>
<proteinExistence type="inferred from homology"/>
<dbReference type="Gene3D" id="3.30.2350.10">
    <property type="entry name" value="Pseudouridine synthase"/>
    <property type="match status" value="1"/>
</dbReference>
<keyword evidence="3 6" id="KW-0413">Isomerase</keyword>
<evidence type="ECO:0000256" key="6">
    <source>
        <dbReference type="RuleBase" id="RU362028"/>
    </source>
</evidence>
<dbReference type="InterPro" id="IPR050188">
    <property type="entry name" value="RluA_PseudoU_synthase"/>
</dbReference>
<comment type="function">
    <text evidence="6">Responsible for synthesis of pseudouridine from uracil.</text>
</comment>
<dbReference type="EMBL" id="DS989861">
    <property type="protein sequence ID" value="EDX72836.1"/>
    <property type="molecule type" value="Genomic_DNA"/>
</dbReference>
<dbReference type="OrthoDB" id="9807829at2"/>
<dbReference type="PROSITE" id="PS50889">
    <property type="entry name" value="S4"/>
    <property type="match status" value="1"/>
</dbReference>
<dbReference type="RefSeq" id="WP_006103974.1">
    <property type="nucleotide sequence ID" value="NZ_DS989861.1"/>
</dbReference>
<evidence type="ECO:0000256" key="1">
    <source>
        <dbReference type="ARBA" id="ARBA00000073"/>
    </source>
</evidence>
<dbReference type="InterPro" id="IPR020103">
    <property type="entry name" value="PsdUridine_synth_cat_dom_sf"/>
</dbReference>
<sequence length="330" mass="36447">MKEINLYNQENSDRLDRYLAQQLPDLSRSRIQKLIEEGNVQLNHNLCTSKKATIQPGDSIHLTIPDAKPLDLKPEAIPLDILYEDDQILIVNKPANLVVHPAPGHENGTLVNALLAHCPNLAGIGGVQRPGIVHRLDKDTTGAIAIAKTDHAHHHLQAQLKAKTARRDYLGVVYGSPATETGTINFPIGRHPSDRKKMAVVPLEKGGRSAITHWQIKERLGNYTLIHFQLETGRTHQIRVHTAHIGHPIIGDPVYSKGRDIGVNLPGQALHAWRLQLQHPNTIARPLSPNQGDQRTGNKPGDWIEVIAPLPPAFSTLLTVLRRRASSVNT</sequence>
<dbReference type="InterPro" id="IPR036986">
    <property type="entry name" value="S4_RNA-bd_sf"/>
</dbReference>
<evidence type="ECO:0000259" key="7">
    <source>
        <dbReference type="SMART" id="SM00363"/>
    </source>
</evidence>
<dbReference type="SMART" id="SM00363">
    <property type="entry name" value="S4"/>
    <property type="match status" value="1"/>
</dbReference>
<evidence type="ECO:0000256" key="5">
    <source>
        <dbReference type="PROSITE-ProRule" id="PRU00182"/>
    </source>
</evidence>
<dbReference type="InterPro" id="IPR006225">
    <property type="entry name" value="PsdUridine_synth_RluC/D"/>
</dbReference>
<dbReference type="SUPFAM" id="SSF55120">
    <property type="entry name" value="Pseudouridine synthase"/>
    <property type="match status" value="1"/>
</dbReference>
<dbReference type="CDD" id="cd02869">
    <property type="entry name" value="PseudoU_synth_RluA_like"/>
    <property type="match status" value="1"/>
</dbReference>
<dbReference type="InterPro" id="IPR006145">
    <property type="entry name" value="PsdUridine_synth_RsuA/RluA"/>
</dbReference>
<feature type="active site" evidence="4">
    <location>
        <position position="137"/>
    </location>
</feature>
<dbReference type="NCBIfam" id="TIGR00005">
    <property type="entry name" value="rluA_subfam"/>
    <property type="match status" value="1"/>
</dbReference>
<dbReference type="Proteomes" id="UP000003835">
    <property type="component" value="Unassembled WGS sequence"/>
</dbReference>
<dbReference type="GO" id="GO:0120159">
    <property type="term" value="F:rRNA pseudouridine synthase activity"/>
    <property type="evidence" value="ECO:0007669"/>
    <property type="project" value="UniProtKB-ARBA"/>
</dbReference>
<dbReference type="Pfam" id="PF01479">
    <property type="entry name" value="S4"/>
    <property type="match status" value="1"/>
</dbReference>
<dbReference type="GO" id="GO:0003723">
    <property type="term" value="F:RNA binding"/>
    <property type="evidence" value="ECO:0007669"/>
    <property type="project" value="UniProtKB-KW"/>
</dbReference>
<dbReference type="EC" id="5.4.99.-" evidence="6"/>
<dbReference type="PANTHER" id="PTHR21600">
    <property type="entry name" value="MITOCHONDRIAL RNA PSEUDOURIDINE SYNTHASE"/>
    <property type="match status" value="1"/>
</dbReference>
<dbReference type="eggNOG" id="COG0564">
    <property type="taxonomic scope" value="Bacteria"/>
</dbReference>
<evidence type="ECO:0000313" key="9">
    <source>
        <dbReference type="Proteomes" id="UP000003835"/>
    </source>
</evidence>
<keyword evidence="9" id="KW-1185">Reference proteome</keyword>
<dbReference type="GO" id="GO:0000455">
    <property type="term" value="P:enzyme-directed rRNA pseudouridine synthesis"/>
    <property type="evidence" value="ECO:0007669"/>
    <property type="project" value="TreeGrafter"/>
</dbReference>
<evidence type="ECO:0000256" key="3">
    <source>
        <dbReference type="ARBA" id="ARBA00023235"/>
    </source>
</evidence>
<dbReference type="Gene3D" id="3.10.290.10">
    <property type="entry name" value="RNA-binding S4 domain"/>
    <property type="match status" value="1"/>
</dbReference>
<feature type="domain" description="RNA-binding S4" evidence="7">
    <location>
        <begin position="13"/>
        <end position="78"/>
    </location>
</feature>
<keyword evidence="5" id="KW-0694">RNA-binding</keyword>
<reference evidence="8 9" key="1">
    <citation type="submission" date="2008-07" db="EMBL/GenBank/DDBJ databases">
        <authorList>
            <person name="Tandeau de Marsac N."/>
            <person name="Ferriera S."/>
            <person name="Johnson J."/>
            <person name="Kravitz S."/>
            <person name="Beeson K."/>
            <person name="Sutton G."/>
            <person name="Rogers Y.-H."/>
            <person name="Friedman R."/>
            <person name="Frazier M."/>
            <person name="Venter J.C."/>
        </authorList>
    </citation>
    <scope>NUCLEOTIDE SEQUENCE [LARGE SCALE GENOMIC DNA]</scope>
    <source>
        <strain evidence="8 9">PCC 7420</strain>
    </source>
</reference>
<evidence type="ECO:0000256" key="2">
    <source>
        <dbReference type="ARBA" id="ARBA00010876"/>
    </source>
</evidence>
<dbReference type="SUPFAM" id="SSF55174">
    <property type="entry name" value="Alpha-L RNA-binding motif"/>
    <property type="match status" value="1"/>
</dbReference>